<feature type="signal peptide" evidence="1">
    <location>
        <begin position="1"/>
        <end position="16"/>
    </location>
</feature>
<evidence type="ECO:0000313" key="2">
    <source>
        <dbReference type="EMBL" id="GAA3371922.1"/>
    </source>
</evidence>
<comment type="caution">
    <text evidence="2">The sequence shown here is derived from an EMBL/GenBank/DDBJ whole genome shotgun (WGS) entry which is preliminary data.</text>
</comment>
<proteinExistence type="predicted"/>
<sequence>MTGAAVMGLAAAPAAAAVQNWTQLNYSFPNEAGVSYEAVTDSFEIWDNNRDNLQVYAQWNYKGISDSWTTYWVPADYPYSYTVDRDLTEGRVIYLRVCKSVPNAADPCSTTVETGT</sequence>
<reference evidence="3" key="1">
    <citation type="journal article" date="2019" name="Int. J. Syst. Evol. Microbiol.">
        <title>The Global Catalogue of Microorganisms (GCM) 10K type strain sequencing project: providing services to taxonomists for standard genome sequencing and annotation.</title>
        <authorList>
            <consortium name="The Broad Institute Genomics Platform"/>
            <consortium name="The Broad Institute Genome Sequencing Center for Infectious Disease"/>
            <person name="Wu L."/>
            <person name="Ma J."/>
        </authorList>
    </citation>
    <scope>NUCLEOTIDE SEQUENCE [LARGE SCALE GENOMIC DNA]</scope>
    <source>
        <strain evidence="3">JCM 9651</strain>
    </source>
</reference>
<evidence type="ECO:0000256" key="1">
    <source>
        <dbReference type="SAM" id="SignalP"/>
    </source>
</evidence>
<name>A0ABP6SAJ4_9ACTN</name>
<gene>
    <name evidence="2" type="ORF">GCM10020367_24680</name>
</gene>
<dbReference type="Proteomes" id="UP001499990">
    <property type="component" value="Unassembled WGS sequence"/>
</dbReference>
<evidence type="ECO:0000313" key="3">
    <source>
        <dbReference type="Proteomes" id="UP001499990"/>
    </source>
</evidence>
<keyword evidence="1" id="KW-0732">Signal</keyword>
<feature type="chain" id="PRO_5045235025" evidence="1">
    <location>
        <begin position="17"/>
        <end position="116"/>
    </location>
</feature>
<dbReference type="EMBL" id="BAAAYL010000001">
    <property type="protein sequence ID" value="GAA3371922.1"/>
    <property type="molecule type" value="Genomic_DNA"/>
</dbReference>
<accession>A0ABP6SAJ4</accession>
<protein>
    <submittedName>
        <fullName evidence="2">Uncharacterized protein</fullName>
    </submittedName>
</protein>
<organism evidence="2 3">
    <name type="scientific">Streptomyces sannanensis</name>
    <dbReference type="NCBI Taxonomy" id="285536"/>
    <lineage>
        <taxon>Bacteria</taxon>
        <taxon>Bacillati</taxon>
        <taxon>Actinomycetota</taxon>
        <taxon>Actinomycetes</taxon>
        <taxon>Kitasatosporales</taxon>
        <taxon>Streptomycetaceae</taxon>
        <taxon>Streptomyces</taxon>
    </lineage>
</organism>
<keyword evidence="3" id="KW-1185">Reference proteome</keyword>